<evidence type="ECO:0000259" key="3">
    <source>
        <dbReference type="Pfam" id="PF24535"/>
    </source>
</evidence>
<gene>
    <name evidence="4" type="ORF">AAF712_005861</name>
</gene>
<dbReference type="InterPro" id="IPR056019">
    <property type="entry name" value="DUF7598"/>
</dbReference>
<organism evidence="4 5">
    <name type="scientific">Marasmius tenuissimus</name>
    <dbReference type="NCBI Taxonomy" id="585030"/>
    <lineage>
        <taxon>Eukaryota</taxon>
        <taxon>Fungi</taxon>
        <taxon>Dikarya</taxon>
        <taxon>Basidiomycota</taxon>
        <taxon>Agaricomycotina</taxon>
        <taxon>Agaricomycetes</taxon>
        <taxon>Agaricomycetidae</taxon>
        <taxon>Agaricales</taxon>
        <taxon>Marasmiineae</taxon>
        <taxon>Marasmiaceae</taxon>
        <taxon>Marasmius</taxon>
    </lineage>
</organism>
<feature type="transmembrane region" description="Helical" evidence="2">
    <location>
        <begin position="141"/>
        <end position="163"/>
    </location>
</feature>
<sequence>MAPPRAYFFFGLNAVRFLSIISLILVFASGILVMVTNIKAVNAFQAGLQNSNSTEAEELMDCDYIEGSTVPHQPAGVFWAVVSSLLVIFQVIILILSECSWPMSFFDRFFPVLGSNFGLGALGIFQCLIGAQILSHHVDDFTLVAAFLVFSIGCLNMLLGLIFRESAKQRRSIRAWRSDSKPILPTTTGSSMSTKGGPVFVNATPAFSAQGPQSMTEFGVPEPQWKTDKAGYGFGRQGEKAAGLRGFILQKPDETLPRYATPMPAPAPASVSMPSPEPASPPGLPQQRAYSIRSSSSSFASPGYPRATVQDADDEDDDDEPRDTRRPHFKSSTTAI</sequence>
<protein>
    <recommendedName>
        <fullName evidence="3">DUF7598 domain-containing protein</fullName>
    </recommendedName>
</protein>
<feature type="transmembrane region" description="Helical" evidence="2">
    <location>
        <begin position="77"/>
        <end position="97"/>
    </location>
</feature>
<evidence type="ECO:0000313" key="5">
    <source>
        <dbReference type="Proteomes" id="UP001437256"/>
    </source>
</evidence>
<feature type="compositionally biased region" description="Acidic residues" evidence="1">
    <location>
        <begin position="311"/>
        <end position="321"/>
    </location>
</feature>
<feature type="transmembrane region" description="Helical" evidence="2">
    <location>
        <begin position="7"/>
        <end position="35"/>
    </location>
</feature>
<dbReference type="EMBL" id="JBBXMP010000029">
    <property type="protein sequence ID" value="KAL0067074.1"/>
    <property type="molecule type" value="Genomic_DNA"/>
</dbReference>
<evidence type="ECO:0000256" key="1">
    <source>
        <dbReference type="SAM" id="MobiDB-lite"/>
    </source>
</evidence>
<keyword evidence="2" id="KW-0812">Transmembrane</keyword>
<evidence type="ECO:0000313" key="4">
    <source>
        <dbReference type="EMBL" id="KAL0067074.1"/>
    </source>
</evidence>
<feature type="transmembrane region" description="Helical" evidence="2">
    <location>
        <begin position="109"/>
        <end position="135"/>
    </location>
</feature>
<feature type="region of interest" description="Disordered" evidence="1">
    <location>
        <begin position="256"/>
        <end position="336"/>
    </location>
</feature>
<keyword evidence="2" id="KW-0472">Membrane</keyword>
<evidence type="ECO:0000256" key="2">
    <source>
        <dbReference type="SAM" id="Phobius"/>
    </source>
</evidence>
<name>A0ABR3A208_9AGAR</name>
<proteinExistence type="predicted"/>
<reference evidence="4 5" key="1">
    <citation type="submission" date="2024-05" db="EMBL/GenBank/DDBJ databases">
        <title>A draft genome resource for the thread blight pathogen Marasmius tenuissimus strain MS-2.</title>
        <authorList>
            <person name="Yulfo-Soto G.E."/>
            <person name="Baruah I.K."/>
            <person name="Amoako-Attah I."/>
            <person name="Bukari Y."/>
            <person name="Meinhardt L.W."/>
            <person name="Bailey B.A."/>
            <person name="Cohen S.P."/>
        </authorList>
    </citation>
    <scope>NUCLEOTIDE SEQUENCE [LARGE SCALE GENOMIC DNA]</scope>
    <source>
        <strain evidence="4 5">MS-2</strain>
    </source>
</reference>
<feature type="compositionally biased region" description="Low complexity" evidence="1">
    <location>
        <begin position="291"/>
        <end position="310"/>
    </location>
</feature>
<feature type="compositionally biased region" description="Pro residues" evidence="1">
    <location>
        <begin position="275"/>
        <end position="284"/>
    </location>
</feature>
<dbReference type="Pfam" id="PF24535">
    <property type="entry name" value="DUF7598"/>
    <property type="match status" value="1"/>
</dbReference>
<feature type="domain" description="DUF7598" evidence="3">
    <location>
        <begin position="77"/>
        <end position="162"/>
    </location>
</feature>
<keyword evidence="2" id="KW-1133">Transmembrane helix</keyword>
<keyword evidence="5" id="KW-1185">Reference proteome</keyword>
<comment type="caution">
    <text evidence="4">The sequence shown here is derived from an EMBL/GenBank/DDBJ whole genome shotgun (WGS) entry which is preliminary data.</text>
</comment>
<accession>A0ABR3A208</accession>
<dbReference type="Proteomes" id="UP001437256">
    <property type="component" value="Unassembled WGS sequence"/>
</dbReference>